<proteinExistence type="predicted"/>
<dbReference type="EMBL" id="MPTO01000048">
    <property type="protein sequence ID" value="OME10414.1"/>
    <property type="molecule type" value="Genomic_DNA"/>
</dbReference>
<protein>
    <submittedName>
        <fullName evidence="1">Uncharacterized protein</fullName>
    </submittedName>
</protein>
<comment type="caution">
    <text evidence="1">The sequence shown here is derived from an EMBL/GenBank/DDBJ whole genome shotgun (WGS) entry which is preliminary data.</text>
</comment>
<accession>A0AB36J988</accession>
<reference evidence="1 2" key="1">
    <citation type="submission" date="2016-10" db="EMBL/GenBank/DDBJ databases">
        <title>Paenibacillus species isolates.</title>
        <authorList>
            <person name="Beno S.M."/>
        </authorList>
    </citation>
    <scope>NUCLEOTIDE SEQUENCE [LARGE SCALE GENOMIC DNA]</scope>
    <source>
        <strain evidence="1 2">FSL H7-0918</strain>
    </source>
</reference>
<evidence type="ECO:0000313" key="2">
    <source>
        <dbReference type="Proteomes" id="UP000187323"/>
    </source>
</evidence>
<organism evidence="1 2">
    <name type="scientific">Paenibacillus odorifer</name>
    <dbReference type="NCBI Taxonomy" id="189426"/>
    <lineage>
        <taxon>Bacteria</taxon>
        <taxon>Bacillati</taxon>
        <taxon>Bacillota</taxon>
        <taxon>Bacilli</taxon>
        <taxon>Bacillales</taxon>
        <taxon>Paenibacillaceae</taxon>
        <taxon>Paenibacillus</taxon>
    </lineage>
</organism>
<gene>
    <name evidence="1" type="ORF">BSK47_30785</name>
</gene>
<dbReference type="RefSeq" id="WP_076138851.1">
    <property type="nucleotide sequence ID" value="NZ_MKQL01000006.1"/>
</dbReference>
<name>A0AB36J988_9BACL</name>
<dbReference type="Proteomes" id="UP000187323">
    <property type="component" value="Unassembled WGS sequence"/>
</dbReference>
<evidence type="ECO:0000313" key="1">
    <source>
        <dbReference type="EMBL" id="OME10414.1"/>
    </source>
</evidence>
<sequence>MDNKKSRYPDMTTIFQNCLNRGCTPEQIQDFTDRTRRNWLNNPSMLALIDDLEVRYITSLGEGKEV</sequence>
<dbReference type="AlphaFoldDB" id="A0AB36J988"/>